<dbReference type="RefSeq" id="WP_124026003.1">
    <property type="nucleotide sequence ID" value="NZ_JBHRSN010000005.1"/>
</dbReference>
<comment type="similarity">
    <text evidence="1">Belongs to the bacterial solute-binding protein 3 family.</text>
</comment>
<feature type="signal peptide" evidence="3">
    <location>
        <begin position="1"/>
        <end position="20"/>
    </location>
</feature>
<accession>A0A3N5YPY8</accession>
<keyword evidence="6" id="KW-1185">Reference proteome</keyword>
<dbReference type="AlphaFoldDB" id="A0A3N5YPY8"/>
<evidence type="ECO:0000256" key="2">
    <source>
        <dbReference type="ARBA" id="ARBA00022729"/>
    </source>
</evidence>
<dbReference type="OrthoDB" id="245568at2"/>
<dbReference type="SUPFAM" id="SSF53850">
    <property type="entry name" value="Periplasmic binding protein-like II"/>
    <property type="match status" value="1"/>
</dbReference>
<reference evidence="5 6" key="1">
    <citation type="submission" date="2018-11" db="EMBL/GenBank/DDBJ databases">
        <authorList>
            <person name="Ye M.-Q."/>
            <person name="Du Z.-J."/>
        </authorList>
    </citation>
    <scope>NUCLEOTIDE SEQUENCE [LARGE SCALE GENOMIC DNA]</scope>
    <source>
        <strain evidence="5 6">U0105</strain>
    </source>
</reference>
<feature type="chain" id="PRO_5018129262" description="Solute-binding protein family 3/N-terminal domain-containing protein" evidence="3">
    <location>
        <begin position="21"/>
        <end position="258"/>
    </location>
</feature>
<feature type="domain" description="Solute-binding protein family 3/N-terminal" evidence="4">
    <location>
        <begin position="26"/>
        <end position="86"/>
    </location>
</feature>
<comment type="caution">
    <text evidence="5">The sequence shown here is derived from an EMBL/GenBank/DDBJ whole genome shotgun (WGS) entry which is preliminary data.</text>
</comment>
<name>A0A3N5YPY8_9ALTE</name>
<keyword evidence="2 3" id="KW-0732">Signal</keyword>
<dbReference type="PANTHER" id="PTHR35936">
    <property type="entry name" value="MEMBRANE-BOUND LYTIC MUREIN TRANSGLYCOSYLASE F"/>
    <property type="match status" value="1"/>
</dbReference>
<dbReference type="EMBL" id="RPOK01000001">
    <property type="protein sequence ID" value="RPJ68001.1"/>
    <property type="molecule type" value="Genomic_DNA"/>
</dbReference>
<evidence type="ECO:0000313" key="6">
    <source>
        <dbReference type="Proteomes" id="UP000275281"/>
    </source>
</evidence>
<dbReference type="Proteomes" id="UP000275281">
    <property type="component" value="Unassembled WGS sequence"/>
</dbReference>
<protein>
    <recommendedName>
        <fullName evidence="4">Solute-binding protein family 3/N-terminal domain-containing protein</fullName>
    </recommendedName>
</protein>
<evidence type="ECO:0000256" key="3">
    <source>
        <dbReference type="SAM" id="SignalP"/>
    </source>
</evidence>
<evidence type="ECO:0000313" key="5">
    <source>
        <dbReference type="EMBL" id="RPJ68001.1"/>
    </source>
</evidence>
<proteinExistence type="inferred from homology"/>
<dbReference type="Gene3D" id="3.40.190.10">
    <property type="entry name" value="Periplasmic binding protein-like II"/>
    <property type="match status" value="2"/>
</dbReference>
<organism evidence="5 6">
    <name type="scientific">Alteromonas sediminis</name>
    <dbReference type="NCBI Taxonomy" id="2259342"/>
    <lineage>
        <taxon>Bacteria</taxon>
        <taxon>Pseudomonadati</taxon>
        <taxon>Pseudomonadota</taxon>
        <taxon>Gammaproteobacteria</taxon>
        <taxon>Alteromonadales</taxon>
        <taxon>Alteromonadaceae</taxon>
        <taxon>Alteromonas/Salinimonas group</taxon>
        <taxon>Alteromonas</taxon>
    </lineage>
</organism>
<gene>
    <name evidence="5" type="ORF">DRW07_00880</name>
</gene>
<evidence type="ECO:0000256" key="1">
    <source>
        <dbReference type="ARBA" id="ARBA00010333"/>
    </source>
</evidence>
<dbReference type="InterPro" id="IPR001638">
    <property type="entry name" value="Solute-binding_3/MltF_N"/>
</dbReference>
<dbReference type="PANTHER" id="PTHR35936:SF25">
    <property type="entry name" value="ABC TRANSPORTER SUBSTRATE-BINDING PROTEIN"/>
    <property type="match status" value="1"/>
</dbReference>
<dbReference type="Pfam" id="PF00497">
    <property type="entry name" value="SBP_bac_3"/>
    <property type="match status" value="1"/>
</dbReference>
<sequence length="258" mass="29178">MKTTRIVLLILSLFAKLSHAETITIVADAWPPYNITPNTSSPGYIVEVAEEVLSNAGYQIEYIKMPWNRAVKAARSGKFHGIIGATKPDAPDFIFPDNEQGVSEYTFFTIKESDWVYRNITSLENQLLGVVSDYSYSNEIDTYIQAHSDNIKVQVVYGKNPLEQNLNKLIANRISVFIDDRRVTNYLATRLNIRNRIREAGLVSRLNIYIAFSPAHEDSNKLADILSDGMTELRANGKLQQILAKYQLSDWSKTPSQN</sequence>
<evidence type="ECO:0000259" key="4">
    <source>
        <dbReference type="Pfam" id="PF00497"/>
    </source>
</evidence>